<accession>A0A412L530</accession>
<dbReference type="AlphaFoldDB" id="A0A412L530"/>
<evidence type="ECO:0008006" key="3">
    <source>
        <dbReference type="Google" id="ProtNLM"/>
    </source>
</evidence>
<dbReference type="NCBIfam" id="TIGR04474">
    <property type="entry name" value="tcm_partner"/>
    <property type="match status" value="1"/>
</dbReference>
<dbReference type="EMBL" id="QRVV01000002">
    <property type="protein sequence ID" value="RGS76039.1"/>
    <property type="molecule type" value="Genomic_DNA"/>
</dbReference>
<dbReference type="InterPro" id="IPR031009">
    <property type="entry name" value="Tcm_partner"/>
</dbReference>
<gene>
    <name evidence="1" type="ORF">DWX77_01730</name>
</gene>
<sequence length="377" mass="43413">MSSSKKNDVISVAPPHSIKKFELISEYVKAWINILMLNKKCRGIVYIDCMSNSGVYKDDEGNEIKGTPLLVSEIIAEAMTRYTDKQAYIYFNDLDERKIDLLETRLPKKTSNLTIYTESMDANVLLRKIGSQFSTMFSAMHFLLVYDPYDAHIEWDAMMPFLKNWGEIIINHMVSDTIRAAKMAKKPEVIEKYEETYQTTIDELISFGSDRKAFEKKIEQIILDLSGRKNGRYYVAAFPFFNSNNSVVYNLIHCTGHQTGFDLFKSTAWKVFDDQSSGKHVNNSGEYDQLTFDALTGEIVSGRTVDDTCYTVRDIAAYLQKKFKGRQDVPKDEVKAYLFEHPVFPVRDYSNKIYAALKQYYGAVIHRSTITFSDRSY</sequence>
<organism evidence="1 2">
    <name type="scientific">Blautia obeum</name>
    <dbReference type="NCBI Taxonomy" id="40520"/>
    <lineage>
        <taxon>Bacteria</taxon>
        <taxon>Bacillati</taxon>
        <taxon>Bacillota</taxon>
        <taxon>Clostridia</taxon>
        <taxon>Lachnospirales</taxon>
        <taxon>Lachnospiraceae</taxon>
        <taxon>Blautia</taxon>
    </lineage>
</organism>
<reference evidence="1 2" key="1">
    <citation type="submission" date="2018-08" db="EMBL/GenBank/DDBJ databases">
        <title>A genome reference for cultivated species of the human gut microbiota.</title>
        <authorList>
            <person name="Zou Y."/>
            <person name="Xue W."/>
            <person name="Luo G."/>
        </authorList>
    </citation>
    <scope>NUCLEOTIDE SEQUENCE [LARGE SCALE GENOMIC DNA]</scope>
    <source>
        <strain evidence="1 2">AF21-24</strain>
    </source>
</reference>
<proteinExistence type="predicted"/>
<name>A0A412L530_9FIRM</name>
<evidence type="ECO:0000313" key="2">
    <source>
        <dbReference type="Proteomes" id="UP000284242"/>
    </source>
</evidence>
<comment type="caution">
    <text evidence="1">The sequence shown here is derived from an EMBL/GenBank/DDBJ whole genome shotgun (WGS) entry which is preliminary data.</text>
</comment>
<protein>
    <recommendedName>
        <fullName evidence="3">Three-Cys-motif partner protein TcmP</fullName>
    </recommendedName>
</protein>
<evidence type="ECO:0000313" key="1">
    <source>
        <dbReference type="EMBL" id="RGS76039.1"/>
    </source>
</evidence>
<dbReference type="Proteomes" id="UP000284242">
    <property type="component" value="Unassembled WGS sequence"/>
</dbReference>